<name>A0AAE0WN53_9PEZI</name>
<dbReference type="InterPro" id="IPR000073">
    <property type="entry name" value="AB_hydrolase_1"/>
</dbReference>
<accession>A0AAE0WN53</accession>
<dbReference type="InterPro" id="IPR029058">
    <property type="entry name" value="AB_hydrolase_fold"/>
</dbReference>
<comment type="caution">
    <text evidence="2">The sequence shown here is derived from an EMBL/GenBank/DDBJ whole genome shotgun (WGS) entry which is preliminary data.</text>
</comment>
<evidence type="ECO:0000259" key="1">
    <source>
        <dbReference type="Pfam" id="PF12697"/>
    </source>
</evidence>
<dbReference type="Proteomes" id="UP001274830">
    <property type="component" value="Unassembled WGS sequence"/>
</dbReference>
<sequence>MARPTIIIIIPGSWHTAEHAQPTVHALRRNGYIAKADQLASVGLKERRQYFADDVAHLHGLVVDELDAGRDVCFVLHSYAGQSGAETINRVIHEGRLEASAGKGRLVQAVFVAAYAFPAGVALDSRNFLGPENPNFGIDDERHLNTMTDPERVFCLLLKQNAYYQDATPVITSEDWRKAPITVVATKQDITIPPARQEMVWQGFALNWIDAGHVPFISQPDAVADIIIGALS</sequence>
<dbReference type="SUPFAM" id="SSF53474">
    <property type="entry name" value="alpha/beta-Hydrolases"/>
    <property type="match status" value="1"/>
</dbReference>
<proteinExistence type="predicted"/>
<dbReference type="EMBL" id="JAUTXT010000018">
    <property type="protein sequence ID" value="KAK3674761.1"/>
    <property type="molecule type" value="Genomic_DNA"/>
</dbReference>
<dbReference type="Gene3D" id="3.40.50.1820">
    <property type="entry name" value="alpha/beta hydrolase"/>
    <property type="match status" value="1"/>
</dbReference>
<dbReference type="AlphaFoldDB" id="A0AAE0WN53"/>
<organism evidence="2 3">
    <name type="scientific">Recurvomyces mirabilis</name>
    <dbReference type="NCBI Taxonomy" id="574656"/>
    <lineage>
        <taxon>Eukaryota</taxon>
        <taxon>Fungi</taxon>
        <taxon>Dikarya</taxon>
        <taxon>Ascomycota</taxon>
        <taxon>Pezizomycotina</taxon>
        <taxon>Dothideomycetes</taxon>
        <taxon>Dothideomycetidae</taxon>
        <taxon>Mycosphaerellales</taxon>
        <taxon>Teratosphaeriaceae</taxon>
        <taxon>Recurvomyces</taxon>
    </lineage>
</organism>
<gene>
    <name evidence="2" type="ORF">LTR78_005483</name>
</gene>
<dbReference type="PANTHER" id="PTHR37017:SF11">
    <property type="entry name" value="ESTERASE_LIPASE_THIOESTERASE DOMAIN-CONTAINING PROTEIN"/>
    <property type="match status" value="1"/>
</dbReference>
<evidence type="ECO:0000313" key="3">
    <source>
        <dbReference type="Proteomes" id="UP001274830"/>
    </source>
</evidence>
<keyword evidence="3" id="KW-1185">Reference proteome</keyword>
<feature type="domain" description="AB hydrolase-1" evidence="1">
    <location>
        <begin position="7"/>
        <end position="225"/>
    </location>
</feature>
<dbReference type="InterPro" id="IPR052897">
    <property type="entry name" value="Sec-Metab_Biosynth_Hydrolase"/>
</dbReference>
<dbReference type="PANTHER" id="PTHR37017">
    <property type="entry name" value="AB HYDROLASE-1 DOMAIN-CONTAINING PROTEIN-RELATED"/>
    <property type="match status" value="1"/>
</dbReference>
<protein>
    <recommendedName>
        <fullName evidence="1">AB hydrolase-1 domain-containing protein</fullName>
    </recommendedName>
</protein>
<evidence type="ECO:0000313" key="2">
    <source>
        <dbReference type="EMBL" id="KAK3674761.1"/>
    </source>
</evidence>
<dbReference type="Pfam" id="PF12697">
    <property type="entry name" value="Abhydrolase_6"/>
    <property type="match status" value="1"/>
</dbReference>
<reference evidence="2" key="1">
    <citation type="submission" date="2023-07" db="EMBL/GenBank/DDBJ databases">
        <title>Black Yeasts Isolated from many extreme environments.</title>
        <authorList>
            <person name="Coleine C."/>
            <person name="Stajich J.E."/>
            <person name="Selbmann L."/>
        </authorList>
    </citation>
    <scope>NUCLEOTIDE SEQUENCE</scope>
    <source>
        <strain evidence="2">CCFEE 5485</strain>
    </source>
</reference>